<dbReference type="OrthoDB" id="5343669at2"/>
<accession>A0A0B5BCX5</accession>
<dbReference type="GO" id="GO:0005829">
    <property type="term" value="C:cytosol"/>
    <property type="evidence" value="ECO:0007669"/>
    <property type="project" value="UniProtKB-SubCell"/>
</dbReference>
<name>A0A0B5BCX5_9BACT</name>
<keyword evidence="7" id="KW-0966">Cell projection</keyword>
<comment type="similarity">
    <text evidence="2 6">Belongs to the FliS family.</text>
</comment>
<evidence type="ECO:0000256" key="4">
    <source>
        <dbReference type="ARBA" id="ARBA00022795"/>
    </source>
</evidence>
<gene>
    <name evidence="7" type="ORF">GPICK_02505</name>
</gene>
<evidence type="ECO:0000313" key="7">
    <source>
        <dbReference type="EMBL" id="AJE02400.1"/>
    </source>
</evidence>
<dbReference type="NCBIfam" id="TIGR00208">
    <property type="entry name" value="fliS"/>
    <property type="match status" value="1"/>
</dbReference>
<dbReference type="SUPFAM" id="SSF101116">
    <property type="entry name" value="Flagellar export chaperone FliS"/>
    <property type="match status" value="1"/>
</dbReference>
<dbReference type="GO" id="GO:0071973">
    <property type="term" value="P:bacterial-type flagellum-dependent cell motility"/>
    <property type="evidence" value="ECO:0007669"/>
    <property type="project" value="TreeGrafter"/>
</dbReference>
<proteinExistence type="inferred from homology"/>
<dbReference type="PIRSF" id="PIRSF039090">
    <property type="entry name" value="Flis"/>
    <property type="match status" value="1"/>
</dbReference>
<dbReference type="AlphaFoldDB" id="A0A0B5BCX5"/>
<dbReference type="InterPro" id="IPR003713">
    <property type="entry name" value="FliS"/>
</dbReference>
<dbReference type="Proteomes" id="UP000057609">
    <property type="component" value="Chromosome"/>
</dbReference>
<dbReference type="PANTHER" id="PTHR34773:SF1">
    <property type="entry name" value="FLAGELLAR SECRETION CHAPERONE FLIS"/>
    <property type="match status" value="1"/>
</dbReference>
<dbReference type="RefSeq" id="WP_039740240.1">
    <property type="nucleotide sequence ID" value="NZ_CP009788.1"/>
</dbReference>
<keyword evidence="7" id="KW-0969">Cilium</keyword>
<dbReference type="PANTHER" id="PTHR34773">
    <property type="entry name" value="FLAGELLAR SECRETION CHAPERONE FLIS"/>
    <property type="match status" value="1"/>
</dbReference>
<keyword evidence="5" id="KW-0143">Chaperone</keyword>
<evidence type="ECO:0000256" key="1">
    <source>
        <dbReference type="ARBA" id="ARBA00004514"/>
    </source>
</evidence>
<dbReference type="GO" id="GO:0044780">
    <property type="term" value="P:bacterial-type flagellum assembly"/>
    <property type="evidence" value="ECO:0007669"/>
    <property type="project" value="InterPro"/>
</dbReference>
<evidence type="ECO:0000256" key="5">
    <source>
        <dbReference type="ARBA" id="ARBA00023186"/>
    </source>
</evidence>
<keyword evidence="8" id="KW-1185">Reference proteome</keyword>
<keyword evidence="4 6" id="KW-1005">Bacterial flagellum biogenesis</keyword>
<evidence type="ECO:0000256" key="6">
    <source>
        <dbReference type="PIRNR" id="PIRNR039090"/>
    </source>
</evidence>
<dbReference type="InterPro" id="IPR036584">
    <property type="entry name" value="FliS_sf"/>
</dbReference>
<keyword evidence="7" id="KW-0282">Flagellum</keyword>
<sequence length="148" mass="16526">MLTPLNQYQNTQVSTSSPERLLLMLYDGAINFTRIALDKMGKNDIAGKGIFIGKAQAIVSELMNTLNHEVGGDISRRLEQLYIYLIDEYLAANINNSPRSLENALKILTILRDTWIEAIDIWHRERDAQTPPLSAAGQPQSRAVGQMG</sequence>
<dbReference type="EMBL" id="CP009788">
    <property type="protein sequence ID" value="AJE02400.1"/>
    <property type="molecule type" value="Genomic_DNA"/>
</dbReference>
<evidence type="ECO:0000256" key="2">
    <source>
        <dbReference type="ARBA" id="ARBA00008787"/>
    </source>
</evidence>
<dbReference type="Pfam" id="PF02561">
    <property type="entry name" value="FliS"/>
    <property type="match status" value="1"/>
</dbReference>
<reference evidence="7 8" key="1">
    <citation type="journal article" date="2015" name="Genome Announc.">
        <title>Complete Genome of Geobacter pickeringii G13T, a Metal-Reducing Isolate from Sedimentary Kaolin Deposits.</title>
        <authorList>
            <person name="Badalamenti J.P."/>
            <person name="Bond D.R."/>
        </authorList>
    </citation>
    <scope>NUCLEOTIDE SEQUENCE [LARGE SCALE GENOMIC DNA]</scope>
    <source>
        <strain evidence="7 8">G13</strain>
    </source>
</reference>
<organism evidence="7 8">
    <name type="scientific">Geobacter pickeringii</name>
    <dbReference type="NCBI Taxonomy" id="345632"/>
    <lineage>
        <taxon>Bacteria</taxon>
        <taxon>Pseudomonadati</taxon>
        <taxon>Thermodesulfobacteriota</taxon>
        <taxon>Desulfuromonadia</taxon>
        <taxon>Geobacterales</taxon>
        <taxon>Geobacteraceae</taxon>
        <taxon>Geobacter</taxon>
    </lineage>
</organism>
<dbReference type="Gene3D" id="1.20.120.340">
    <property type="entry name" value="Flagellar protein FliS"/>
    <property type="match status" value="1"/>
</dbReference>
<dbReference type="STRING" id="345632.GPICK_02505"/>
<evidence type="ECO:0000313" key="8">
    <source>
        <dbReference type="Proteomes" id="UP000057609"/>
    </source>
</evidence>
<protein>
    <recommendedName>
        <fullName evidence="6">Flagellar secretion chaperone FliS</fullName>
    </recommendedName>
</protein>
<keyword evidence="3 6" id="KW-0963">Cytoplasm</keyword>
<comment type="subcellular location">
    <subcellularLocation>
        <location evidence="1 6">Cytoplasm</location>
        <location evidence="1 6">Cytosol</location>
    </subcellularLocation>
</comment>
<dbReference type="CDD" id="cd16098">
    <property type="entry name" value="FliS"/>
    <property type="match status" value="1"/>
</dbReference>
<evidence type="ECO:0000256" key="3">
    <source>
        <dbReference type="ARBA" id="ARBA00022490"/>
    </source>
</evidence>
<dbReference type="HOGENOM" id="CLU_080373_4_2_7"/>
<dbReference type="KEGG" id="gpi:GPICK_02505"/>